<evidence type="ECO:0000256" key="2">
    <source>
        <dbReference type="ARBA" id="ARBA00022448"/>
    </source>
</evidence>
<keyword evidence="6" id="KW-0378">Hydrolase</keyword>
<keyword evidence="2" id="KW-0813">Transport</keyword>
<evidence type="ECO:0000256" key="4">
    <source>
        <dbReference type="ARBA" id="ARBA00022840"/>
    </source>
</evidence>
<dbReference type="RefSeq" id="WP_123927077.1">
    <property type="nucleotide sequence ID" value="NZ_CP033896.1"/>
</dbReference>
<dbReference type="CDD" id="cd03220">
    <property type="entry name" value="ABC_KpsT_Wzt"/>
    <property type="match status" value="1"/>
</dbReference>
<dbReference type="GO" id="GO:0140359">
    <property type="term" value="F:ABC-type transporter activity"/>
    <property type="evidence" value="ECO:0007669"/>
    <property type="project" value="InterPro"/>
</dbReference>
<keyword evidence="4 6" id="KW-0067">ATP-binding</keyword>
<organism evidence="6 7">
    <name type="scientific">Corynebacterium choanae</name>
    <dbReference type="NCBI Taxonomy" id="1862358"/>
    <lineage>
        <taxon>Bacteria</taxon>
        <taxon>Bacillati</taxon>
        <taxon>Actinomycetota</taxon>
        <taxon>Actinomycetes</taxon>
        <taxon>Mycobacteriales</taxon>
        <taxon>Corynebacteriaceae</taxon>
        <taxon>Corynebacterium</taxon>
    </lineage>
</organism>
<protein>
    <submittedName>
        <fullName evidence="6">Teichoic acids export ATP-binding protein TagH</fullName>
        <ecNumber evidence="6">3.6.3.40</ecNumber>
    </submittedName>
</protein>
<dbReference type="InterPro" id="IPR015860">
    <property type="entry name" value="ABC_transpr_TagH-like"/>
</dbReference>
<dbReference type="InterPro" id="IPR027417">
    <property type="entry name" value="P-loop_NTPase"/>
</dbReference>
<dbReference type="InterPro" id="IPR017871">
    <property type="entry name" value="ABC_transporter-like_CS"/>
</dbReference>
<dbReference type="EC" id="3.6.3.40" evidence="6"/>
<proteinExistence type="inferred from homology"/>
<comment type="similarity">
    <text evidence="1">Belongs to the ABC transporter superfamily.</text>
</comment>
<dbReference type="PROSITE" id="PS00211">
    <property type="entry name" value="ABC_TRANSPORTER_1"/>
    <property type="match status" value="1"/>
</dbReference>
<dbReference type="GO" id="GO:0005524">
    <property type="term" value="F:ATP binding"/>
    <property type="evidence" value="ECO:0007669"/>
    <property type="project" value="UniProtKB-KW"/>
</dbReference>
<feature type="domain" description="ABC transporter" evidence="5">
    <location>
        <begin position="36"/>
        <end position="259"/>
    </location>
</feature>
<keyword evidence="3" id="KW-0547">Nucleotide-binding</keyword>
<dbReference type="InterPro" id="IPR003593">
    <property type="entry name" value="AAA+_ATPase"/>
</dbReference>
<evidence type="ECO:0000256" key="3">
    <source>
        <dbReference type="ARBA" id="ARBA00022741"/>
    </source>
</evidence>
<dbReference type="SUPFAM" id="SSF52540">
    <property type="entry name" value="P-loop containing nucleoside triphosphate hydrolases"/>
    <property type="match status" value="1"/>
</dbReference>
<dbReference type="InterPro" id="IPR050683">
    <property type="entry name" value="Bact_Polysacc_Export_ATP-bd"/>
</dbReference>
<evidence type="ECO:0000256" key="1">
    <source>
        <dbReference type="ARBA" id="ARBA00005417"/>
    </source>
</evidence>
<name>A0A3G6J566_9CORY</name>
<dbReference type="GO" id="GO:0016887">
    <property type="term" value="F:ATP hydrolysis activity"/>
    <property type="evidence" value="ECO:0007669"/>
    <property type="project" value="InterPro"/>
</dbReference>
<gene>
    <name evidence="6" type="primary">tagH1</name>
    <name evidence="6" type="ORF">CCHOA_04160</name>
</gene>
<dbReference type="PANTHER" id="PTHR46743:SF2">
    <property type="entry name" value="TEICHOIC ACIDS EXPORT ATP-BINDING PROTEIN TAGH"/>
    <property type="match status" value="1"/>
</dbReference>
<evidence type="ECO:0000313" key="7">
    <source>
        <dbReference type="Proteomes" id="UP000269019"/>
    </source>
</evidence>
<sequence length="275" mass="30361">MQDEVTSKDQVAVHVEHLSVHYKVDVLPSPKQSREQKSRSLLGSFQRTRKRLVKALDDIHLTVNDGESVALVGLNGSGKSTLLRAIGGLETPTSGFVLAKEQPILLGVSAALESGISGYENIRLGCLAMGLSPAEIDEQIDEIRSFIDIGDAIFNPMKTYSSGMQARLRFAITTMVEPKIMMIDEALATGDSSFVERSRKKMRGLTERAGTLFLVSHDRKTVRQMCDRAIWLHQGQLIADGETRPLLDLYNTFIGMLNEGKQQEAAEFAVSVRQQ</sequence>
<evidence type="ECO:0000259" key="5">
    <source>
        <dbReference type="PROSITE" id="PS50893"/>
    </source>
</evidence>
<dbReference type="Pfam" id="PF00005">
    <property type="entry name" value="ABC_tran"/>
    <property type="match status" value="1"/>
</dbReference>
<reference evidence="6 7" key="1">
    <citation type="submission" date="2018-11" db="EMBL/GenBank/DDBJ databases">
        <authorList>
            <person name="Kleinhagauer T."/>
            <person name="Glaeser S.P."/>
            <person name="Spergser J."/>
            <person name="Ruckert C."/>
            <person name="Kaempfer P."/>
            <person name="Busse H.-J."/>
        </authorList>
    </citation>
    <scope>NUCLEOTIDE SEQUENCE [LARGE SCALE GENOMIC DNA]</scope>
    <source>
        <strain evidence="6 7">200CH</strain>
    </source>
</reference>
<evidence type="ECO:0000313" key="6">
    <source>
        <dbReference type="EMBL" id="AZA13241.1"/>
    </source>
</evidence>
<dbReference type="EMBL" id="CP033896">
    <property type="protein sequence ID" value="AZA13241.1"/>
    <property type="molecule type" value="Genomic_DNA"/>
</dbReference>
<dbReference type="GO" id="GO:0016020">
    <property type="term" value="C:membrane"/>
    <property type="evidence" value="ECO:0007669"/>
    <property type="project" value="InterPro"/>
</dbReference>
<dbReference type="KEGG" id="ccho:CCHOA_04160"/>
<dbReference type="InterPro" id="IPR003439">
    <property type="entry name" value="ABC_transporter-like_ATP-bd"/>
</dbReference>
<accession>A0A3G6J566</accession>
<dbReference type="Gene3D" id="3.40.50.300">
    <property type="entry name" value="P-loop containing nucleotide triphosphate hydrolases"/>
    <property type="match status" value="1"/>
</dbReference>
<dbReference type="OrthoDB" id="9778870at2"/>
<dbReference type="Proteomes" id="UP000269019">
    <property type="component" value="Chromosome"/>
</dbReference>
<dbReference type="SMART" id="SM00382">
    <property type="entry name" value="AAA"/>
    <property type="match status" value="1"/>
</dbReference>
<dbReference type="PANTHER" id="PTHR46743">
    <property type="entry name" value="TEICHOIC ACIDS EXPORT ATP-BINDING PROTEIN TAGH"/>
    <property type="match status" value="1"/>
</dbReference>
<dbReference type="PROSITE" id="PS50893">
    <property type="entry name" value="ABC_TRANSPORTER_2"/>
    <property type="match status" value="1"/>
</dbReference>
<keyword evidence="7" id="KW-1185">Reference proteome</keyword>
<dbReference type="AlphaFoldDB" id="A0A3G6J566"/>